<keyword evidence="7" id="KW-1185">Reference proteome</keyword>
<evidence type="ECO:0000256" key="1">
    <source>
        <dbReference type="ARBA" id="ARBA00001613"/>
    </source>
</evidence>
<dbReference type="Pfam" id="PF12146">
    <property type="entry name" value="Hydrolase_4"/>
    <property type="match status" value="1"/>
</dbReference>
<accession>A0A6L7EZN8</accession>
<dbReference type="PRINTS" id="PR00111">
    <property type="entry name" value="ABHYDROLASE"/>
</dbReference>
<sequence length="293" mass="31205">MTQAPTVSTFEGVGGTPITYDTYEPGPHSSSEVRGIALITHGVAEHAGRYAHVAERLRALGLRVVVPDHRGHGRSGGKRLVVRDLSEFTDDLETLRRRVAEPGLPTYLIGHSMGGCIALDYALDHQDDLDGLVLSAPAVLPGDDINPLMVRLAKVVGRLVPGLPGQKLSSSAVSRDPAVVAAYDADPLVHHGPLTAGIGGAMLRAMDSFPGRLPALQVPLLVLTGTADTLVKPEGAALVERLAGSRDKTLKTYTGLFHEVFNEPEKEQVLGDLVAWLRARLEDRPVPDSPGTR</sequence>
<proteinExistence type="inferred from homology"/>
<dbReference type="InterPro" id="IPR022742">
    <property type="entry name" value="Hydrolase_4"/>
</dbReference>
<keyword evidence="6" id="KW-0378">Hydrolase</keyword>
<comment type="similarity">
    <text evidence="2">Belongs to the AB hydrolase superfamily.</text>
</comment>
<dbReference type="GO" id="GO:0047372">
    <property type="term" value="F:monoacylglycerol lipase activity"/>
    <property type="evidence" value="ECO:0007669"/>
    <property type="project" value="UniProtKB-EC"/>
</dbReference>
<dbReference type="Gene3D" id="3.40.50.1820">
    <property type="entry name" value="alpha/beta hydrolase"/>
    <property type="match status" value="1"/>
</dbReference>
<dbReference type="RefSeq" id="WP_160877711.1">
    <property type="nucleotide sequence ID" value="NZ_WUEK01000005.1"/>
</dbReference>
<feature type="domain" description="Serine aminopeptidase S33" evidence="5">
    <location>
        <begin position="32"/>
        <end position="265"/>
    </location>
</feature>
<dbReference type="FunFam" id="3.40.50.1820:FF:000117">
    <property type="entry name" value="Monoglyceride lipase, putative"/>
    <property type="match status" value="1"/>
</dbReference>
<protein>
    <recommendedName>
        <fullName evidence="4">Monoacylglycerol lipase</fullName>
        <ecNumber evidence="3">3.1.1.23</ecNumber>
    </recommendedName>
</protein>
<evidence type="ECO:0000256" key="4">
    <source>
        <dbReference type="ARBA" id="ARBA00071261"/>
    </source>
</evidence>
<organism evidence="6 7">
    <name type="scientific">Nocardioides flavescens</name>
    <dbReference type="NCBI Taxonomy" id="2691959"/>
    <lineage>
        <taxon>Bacteria</taxon>
        <taxon>Bacillati</taxon>
        <taxon>Actinomycetota</taxon>
        <taxon>Actinomycetes</taxon>
        <taxon>Propionibacteriales</taxon>
        <taxon>Nocardioidaceae</taxon>
        <taxon>Nocardioides</taxon>
    </lineage>
</organism>
<name>A0A6L7EZN8_9ACTN</name>
<evidence type="ECO:0000313" key="7">
    <source>
        <dbReference type="Proteomes" id="UP000473325"/>
    </source>
</evidence>
<dbReference type="InterPro" id="IPR029058">
    <property type="entry name" value="AB_hydrolase_fold"/>
</dbReference>
<evidence type="ECO:0000259" key="5">
    <source>
        <dbReference type="Pfam" id="PF12146"/>
    </source>
</evidence>
<comment type="catalytic activity">
    <reaction evidence="1">
        <text>Hydrolyzes glycerol monoesters of long-chain fatty acids.</text>
        <dbReference type="EC" id="3.1.1.23"/>
    </reaction>
</comment>
<evidence type="ECO:0000256" key="2">
    <source>
        <dbReference type="ARBA" id="ARBA00008645"/>
    </source>
</evidence>
<dbReference type="SUPFAM" id="SSF53474">
    <property type="entry name" value="alpha/beta-Hydrolases"/>
    <property type="match status" value="1"/>
</dbReference>
<dbReference type="AlphaFoldDB" id="A0A6L7EZN8"/>
<gene>
    <name evidence="6" type="ORF">GRQ65_09875</name>
</gene>
<evidence type="ECO:0000256" key="3">
    <source>
        <dbReference type="ARBA" id="ARBA00013254"/>
    </source>
</evidence>
<dbReference type="InterPro" id="IPR051044">
    <property type="entry name" value="MAG_DAG_Lipase"/>
</dbReference>
<dbReference type="InterPro" id="IPR000073">
    <property type="entry name" value="AB_hydrolase_1"/>
</dbReference>
<dbReference type="EC" id="3.1.1.23" evidence="3"/>
<dbReference type="Proteomes" id="UP000473325">
    <property type="component" value="Unassembled WGS sequence"/>
</dbReference>
<evidence type="ECO:0000313" key="6">
    <source>
        <dbReference type="EMBL" id="MXG89859.1"/>
    </source>
</evidence>
<dbReference type="PANTHER" id="PTHR11614">
    <property type="entry name" value="PHOSPHOLIPASE-RELATED"/>
    <property type="match status" value="1"/>
</dbReference>
<dbReference type="EMBL" id="WUEK01000005">
    <property type="protein sequence ID" value="MXG89859.1"/>
    <property type="molecule type" value="Genomic_DNA"/>
</dbReference>
<comment type="caution">
    <text evidence="6">The sequence shown here is derived from an EMBL/GenBank/DDBJ whole genome shotgun (WGS) entry which is preliminary data.</text>
</comment>
<reference evidence="6 7" key="1">
    <citation type="submission" date="2019-12" db="EMBL/GenBank/DDBJ databases">
        <authorList>
            <person name="Kun Z."/>
        </authorList>
    </citation>
    <scope>NUCLEOTIDE SEQUENCE [LARGE SCALE GENOMIC DNA]</scope>
    <source>
        <strain evidence="6 7">YIM 123512</strain>
    </source>
</reference>